<accession>A0A438CGQ1</accession>
<dbReference type="InterPro" id="IPR057670">
    <property type="entry name" value="SH3_retrovirus"/>
</dbReference>
<dbReference type="InterPro" id="IPR043502">
    <property type="entry name" value="DNA/RNA_pol_sf"/>
</dbReference>
<dbReference type="GO" id="GO:0003676">
    <property type="term" value="F:nucleic acid binding"/>
    <property type="evidence" value="ECO:0007669"/>
    <property type="project" value="InterPro"/>
</dbReference>
<reference evidence="2 3" key="1">
    <citation type="journal article" date="2018" name="PLoS Genet.">
        <title>Population sequencing reveals clonal diversity and ancestral inbreeding in the grapevine cultivar Chardonnay.</title>
        <authorList>
            <person name="Roach M.J."/>
            <person name="Johnson D.L."/>
            <person name="Bohlmann J."/>
            <person name="van Vuuren H.J."/>
            <person name="Jones S.J."/>
            <person name="Pretorius I.S."/>
            <person name="Schmidt S.A."/>
            <person name="Borneman A.R."/>
        </authorList>
    </citation>
    <scope>NUCLEOTIDE SEQUENCE [LARGE SCALE GENOMIC DNA]</scope>
    <source>
        <strain evidence="3">cv. Chardonnay</strain>
        <tissue evidence="2">Leaf</tissue>
    </source>
</reference>
<dbReference type="Gene3D" id="3.30.420.10">
    <property type="entry name" value="Ribonuclease H-like superfamily/Ribonuclease H"/>
    <property type="match status" value="1"/>
</dbReference>
<sequence length="457" mass="52832">MHPTDNGGEYSGPFDEYCRQHGIRHQKTPPKTPQLNGLAERMNRTLVERNLMFRIEFGQIMKSLMITCVSLDARLLCTFRKYERSKLDAKTRPCVFIGYGQDELGYRFYDPVQKKLMDDDVHEQSPVAEAPPNIPLRGLPETDILPHDEMKSLHENHSFELVKLPKGKRALKNRWVYRVKQEEHTSQPRYKARLVVKGFGLAASLDLEIEQMDVKTAFLHGTEAVKFSDDDFVILLLYVDDILIVGRNVSRIDKLKKQLSKSFSMKDLGPTKKILVLVGYTDSDMVGDVDNRRSTSGYLMTFLGGVVSWQSRLQKCVALSTTEAEYIVAIEACKELLWMKRFIHELGFKQQRYVVYCDNQSVIHLSKNSTFHARSKHIDVRYHWMRDALNDNLFELEKIHTDHNGSDMLTKSLPREKLEVCCSIAGWRVPPHNRKGRFVGFFLMWKAQIKSPKFKAS</sequence>
<dbReference type="AlphaFoldDB" id="A0A438CGQ1"/>
<evidence type="ECO:0000313" key="2">
    <source>
        <dbReference type="EMBL" id="RVW22382.1"/>
    </source>
</evidence>
<name>A0A438CGQ1_VITVI</name>
<feature type="domain" description="Integrase catalytic" evidence="1">
    <location>
        <begin position="1"/>
        <end position="48"/>
    </location>
</feature>
<dbReference type="Pfam" id="PF25597">
    <property type="entry name" value="SH3_retrovirus"/>
    <property type="match status" value="1"/>
</dbReference>
<dbReference type="CDD" id="cd09272">
    <property type="entry name" value="RNase_HI_RT_Ty1"/>
    <property type="match status" value="1"/>
</dbReference>
<proteinExistence type="predicted"/>
<dbReference type="Pfam" id="PF07727">
    <property type="entry name" value="RVT_2"/>
    <property type="match status" value="2"/>
</dbReference>
<dbReference type="EMBL" id="QGNW01002236">
    <property type="protein sequence ID" value="RVW22382.1"/>
    <property type="molecule type" value="Genomic_DNA"/>
</dbReference>
<evidence type="ECO:0000313" key="3">
    <source>
        <dbReference type="Proteomes" id="UP000288805"/>
    </source>
</evidence>
<dbReference type="PROSITE" id="PS50994">
    <property type="entry name" value="INTEGRASE"/>
    <property type="match status" value="1"/>
</dbReference>
<dbReference type="SUPFAM" id="SSF53098">
    <property type="entry name" value="Ribonuclease H-like"/>
    <property type="match status" value="1"/>
</dbReference>
<dbReference type="GO" id="GO:0015074">
    <property type="term" value="P:DNA integration"/>
    <property type="evidence" value="ECO:0007669"/>
    <property type="project" value="InterPro"/>
</dbReference>
<dbReference type="PANTHER" id="PTHR11439">
    <property type="entry name" value="GAG-POL-RELATED RETROTRANSPOSON"/>
    <property type="match status" value="1"/>
</dbReference>
<dbReference type="PANTHER" id="PTHR11439:SF467">
    <property type="entry name" value="INTEGRASE CATALYTIC DOMAIN-CONTAINING PROTEIN"/>
    <property type="match status" value="1"/>
</dbReference>
<dbReference type="InterPro" id="IPR036397">
    <property type="entry name" value="RNaseH_sf"/>
</dbReference>
<organism evidence="2 3">
    <name type="scientific">Vitis vinifera</name>
    <name type="common">Grape</name>
    <dbReference type="NCBI Taxonomy" id="29760"/>
    <lineage>
        <taxon>Eukaryota</taxon>
        <taxon>Viridiplantae</taxon>
        <taxon>Streptophyta</taxon>
        <taxon>Embryophyta</taxon>
        <taxon>Tracheophyta</taxon>
        <taxon>Spermatophyta</taxon>
        <taxon>Magnoliopsida</taxon>
        <taxon>eudicotyledons</taxon>
        <taxon>Gunneridae</taxon>
        <taxon>Pentapetalae</taxon>
        <taxon>rosids</taxon>
        <taxon>Vitales</taxon>
        <taxon>Vitaceae</taxon>
        <taxon>Viteae</taxon>
        <taxon>Vitis</taxon>
    </lineage>
</organism>
<dbReference type="InterPro" id="IPR012337">
    <property type="entry name" value="RNaseH-like_sf"/>
</dbReference>
<protein>
    <submittedName>
        <fullName evidence="2">Retrovirus-related Pol polyprotein from transposon TNT 1-94</fullName>
    </submittedName>
</protein>
<comment type="caution">
    <text evidence="2">The sequence shown here is derived from an EMBL/GenBank/DDBJ whole genome shotgun (WGS) entry which is preliminary data.</text>
</comment>
<dbReference type="InterPro" id="IPR013103">
    <property type="entry name" value="RVT_2"/>
</dbReference>
<dbReference type="SUPFAM" id="SSF56672">
    <property type="entry name" value="DNA/RNA polymerases"/>
    <property type="match status" value="1"/>
</dbReference>
<dbReference type="Proteomes" id="UP000288805">
    <property type="component" value="Unassembled WGS sequence"/>
</dbReference>
<dbReference type="InterPro" id="IPR001584">
    <property type="entry name" value="Integrase_cat-core"/>
</dbReference>
<evidence type="ECO:0000259" key="1">
    <source>
        <dbReference type="PROSITE" id="PS50994"/>
    </source>
</evidence>
<gene>
    <name evidence="2" type="primary">POLX_2784</name>
    <name evidence="2" type="ORF">CK203_096049</name>
</gene>